<name>A0AAN7YSV7_9PEZI</name>
<dbReference type="PANTHER" id="PTHR35596:SF1">
    <property type="entry name" value="MICROBIAL-TYPE PARG CATALYTIC DOMAIN-CONTAINING PROTEIN"/>
    <property type="match status" value="1"/>
</dbReference>
<accession>A0AAN7YSV7</accession>
<organism evidence="2 3">
    <name type="scientific">Meristemomyces frigidus</name>
    <dbReference type="NCBI Taxonomy" id="1508187"/>
    <lineage>
        <taxon>Eukaryota</taxon>
        <taxon>Fungi</taxon>
        <taxon>Dikarya</taxon>
        <taxon>Ascomycota</taxon>
        <taxon>Pezizomycotina</taxon>
        <taxon>Dothideomycetes</taxon>
        <taxon>Dothideomycetidae</taxon>
        <taxon>Mycosphaerellales</taxon>
        <taxon>Teratosphaeriaceae</taxon>
        <taxon>Meristemomyces</taxon>
    </lineage>
</organism>
<dbReference type="SUPFAM" id="SSF52949">
    <property type="entry name" value="Macro domain-like"/>
    <property type="match status" value="1"/>
</dbReference>
<gene>
    <name evidence="2" type="ORF">LTR62_000082</name>
</gene>
<dbReference type="NCBIfam" id="TIGR02452">
    <property type="entry name" value="TIGR02452 family protein"/>
    <property type="match status" value="1"/>
</dbReference>
<dbReference type="Gene3D" id="3.40.220.10">
    <property type="entry name" value="Leucine Aminopeptidase, subunit E, domain 1"/>
    <property type="match status" value="1"/>
</dbReference>
<feature type="domain" description="Microbial-type PARG catalytic" evidence="1">
    <location>
        <begin position="64"/>
        <end position="172"/>
    </location>
</feature>
<dbReference type="AlphaFoldDB" id="A0AAN7YSV7"/>
<evidence type="ECO:0000313" key="3">
    <source>
        <dbReference type="Proteomes" id="UP001310890"/>
    </source>
</evidence>
<reference evidence="2" key="1">
    <citation type="submission" date="2023-08" db="EMBL/GenBank/DDBJ databases">
        <title>Black Yeasts Isolated from many extreme environments.</title>
        <authorList>
            <person name="Coleine C."/>
            <person name="Stajich J.E."/>
            <person name="Selbmann L."/>
        </authorList>
    </citation>
    <scope>NUCLEOTIDE SEQUENCE</scope>
    <source>
        <strain evidence="2">CCFEE 5401</strain>
    </source>
</reference>
<dbReference type="EMBL" id="JAVRRL010000001">
    <property type="protein sequence ID" value="KAK5118873.1"/>
    <property type="molecule type" value="Genomic_DNA"/>
</dbReference>
<dbReference type="InterPro" id="IPR019261">
    <property type="entry name" value="PARG_cat_microbial"/>
</dbReference>
<sequence length="523" mass="58778">MAPDRHFFGIEPNIPRREERAFRAAHTAKMVLPELLRACPRARHGVQKSDVVIDPDVPTHHGDQLVSSLPTTAPRVRLVCANTLDAASRMSERPFLIRRTISNDKTVQKKPNVTILSFASPHKPGGGFMEGANSQEEFICARSTLYPALWDEFYRLPETGGIYTPDVMVFRDTTVEANEVHKRDRYFVDVLSASMLRFPNTKERMAARSDWDCSCGASYCDRERDLVTRKMKAVMRVAQLKGVERLVLGAWGCGSYGNPIREVAKLWRKVIAGSQRQRKPNAEQWQGIKEIVFAIPDRKMASEFQNAFSDILCSSWLSTNSDVGQPGSESTPKGGEDPEIAKILDTIQEIEVQLEQSTGPRMRLRLRSELIELNSDLAQRESGQRVRQAEYTLAAEEADTEEDYVDVSNILASDDEANSLYNVEEDEPQLSDSSDAVVEQYYDFRTARPPGLDFETSQDELDEDQDYSLLLQPSPNYDPKTGWFTGSIDELHAQMRGVAPRSASHASPVLRPESSGLMLPFTL</sequence>
<proteinExistence type="predicted"/>
<evidence type="ECO:0000259" key="1">
    <source>
        <dbReference type="Pfam" id="PF10021"/>
    </source>
</evidence>
<dbReference type="InterPro" id="IPR043472">
    <property type="entry name" value="Macro_dom-like"/>
</dbReference>
<comment type="caution">
    <text evidence="2">The sequence shown here is derived from an EMBL/GenBank/DDBJ whole genome shotgun (WGS) entry which is preliminary data.</text>
</comment>
<dbReference type="PANTHER" id="PTHR35596">
    <property type="entry name" value="DUF2263 DOMAIN-CONTAINING PROTEIN"/>
    <property type="match status" value="1"/>
</dbReference>
<dbReference type="Proteomes" id="UP001310890">
    <property type="component" value="Unassembled WGS sequence"/>
</dbReference>
<dbReference type="InterPro" id="IPR012664">
    <property type="entry name" value="CHP02452"/>
</dbReference>
<dbReference type="Pfam" id="PF10021">
    <property type="entry name" value="PARG_cat_microb"/>
    <property type="match status" value="1"/>
</dbReference>
<evidence type="ECO:0000313" key="2">
    <source>
        <dbReference type="EMBL" id="KAK5118873.1"/>
    </source>
</evidence>
<protein>
    <recommendedName>
        <fullName evidence="1">Microbial-type PARG catalytic domain-containing protein</fullName>
    </recommendedName>
</protein>